<dbReference type="EMBL" id="KL367491">
    <property type="protein sequence ID" value="KFD70008.1"/>
    <property type="molecule type" value="Genomic_DNA"/>
</dbReference>
<reference evidence="1" key="1">
    <citation type="journal article" date="2014" name="Nat. Genet.">
        <title>Genome and transcriptome of the porcine whipworm Trichuris suis.</title>
        <authorList>
            <person name="Jex A.R."/>
            <person name="Nejsum P."/>
            <person name="Schwarz E.M."/>
            <person name="Hu L."/>
            <person name="Young N.D."/>
            <person name="Hall R.S."/>
            <person name="Korhonen P.K."/>
            <person name="Liao S."/>
            <person name="Thamsborg S."/>
            <person name="Xia J."/>
            <person name="Xu P."/>
            <person name="Wang S."/>
            <person name="Scheerlinck J.P."/>
            <person name="Hofmann A."/>
            <person name="Sternberg P.W."/>
            <person name="Wang J."/>
            <person name="Gasser R.B."/>
        </authorList>
    </citation>
    <scope>NUCLEOTIDE SEQUENCE [LARGE SCALE GENOMIC DNA]</scope>
    <source>
        <strain evidence="1">DCEP-RM93F</strain>
    </source>
</reference>
<gene>
    <name evidence="1" type="ORF">M514_08963</name>
</gene>
<dbReference type="AlphaFoldDB" id="A0A085NKL2"/>
<dbReference type="Proteomes" id="UP000030758">
    <property type="component" value="Unassembled WGS sequence"/>
</dbReference>
<organism evidence="1">
    <name type="scientific">Trichuris suis</name>
    <name type="common">pig whipworm</name>
    <dbReference type="NCBI Taxonomy" id="68888"/>
    <lineage>
        <taxon>Eukaryota</taxon>
        <taxon>Metazoa</taxon>
        <taxon>Ecdysozoa</taxon>
        <taxon>Nematoda</taxon>
        <taxon>Enoplea</taxon>
        <taxon>Dorylaimia</taxon>
        <taxon>Trichinellida</taxon>
        <taxon>Trichuridae</taxon>
        <taxon>Trichuris</taxon>
    </lineage>
</organism>
<evidence type="ECO:0000313" key="1">
    <source>
        <dbReference type="EMBL" id="KFD70008.1"/>
    </source>
</evidence>
<sequence length="151" mass="17089">MAFREVEVVSDTLIVREKLSGVEKSIGGKLKHYKRCSSRRPLIQGFVNNQSRTNLLLKQKRKVIAAKEAISLPEGSAPKECKQENQVSSVISHVKVIMKVCSLTSCTVYYSVNVTSSCKIPQLTIEEYYGDIPKKLNSQRTQRMNELAKIW</sequence>
<protein>
    <submittedName>
        <fullName evidence="1">Uncharacterized protein</fullName>
    </submittedName>
</protein>
<accession>A0A085NKL2</accession>
<name>A0A085NKL2_9BILA</name>
<proteinExistence type="predicted"/>